<dbReference type="Gene3D" id="3.90.930.1">
    <property type="match status" value="1"/>
</dbReference>
<dbReference type="EMBL" id="CP046401">
    <property type="protein sequence ID" value="QGY42572.1"/>
    <property type="molecule type" value="Genomic_DNA"/>
</dbReference>
<name>A0A6I6JQS0_9BACT</name>
<evidence type="ECO:0000313" key="1">
    <source>
        <dbReference type="EMBL" id="QGY42572.1"/>
    </source>
</evidence>
<gene>
    <name evidence="1" type="ORF">GM418_02565</name>
</gene>
<dbReference type="AlphaFoldDB" id="A0A6I6JQS0"/>
<dbReference type="Pfam" id="PF07661">
    <property type="entry name" value="MORN_2"/>
    <property type="match status" value="2"/>
</dbReference>
<keyword evidence="2" id="KW-1185">Reference proteome</keyword>
<evidence type="ECO:0000313" key="2">
    <source>
        <dbReference type="Proteomes" id="UP000428260"/>
    </source>
</evidence>
<dbReference type="Proteomes" id="UP000428260">
    <property type="component" value="Chromosome"/>
</dbReference>
<evidence type="ECO:0008006" key="3">
    <source>
        <dbReference type="Google" id="ProtNLM"/>
    </source>
</evidence>
<protein>
    <recommendedName>
        <fullName evidence="3">Toxin-antitoxin system YwqK family antitoxin</fullName>
    </recommendedName>
</protein>
<proteinExistence type="predicted"/>
<sequence length="244" mass="27777">MKSYRIILITAIFYFGCQNPKPQVEETVNLTPAKEGITIVTRLYENSATAVEYEIPIVKGTSIKHGIQKRYYQHGSLYSEIPYVAGEREGTAYTYYPVNGNAEPVIWKKQSYKKNKLDGICKRYHRDGTLQAEYEYKDGLPAVGLKEYYQSGNQIKHPDLLLKKVKTLENYYITARLSDGSKNVDFFIGNLAEGKYLPENLKGLQVVKGVGEILIPLTTQNVTITAVKFTDYKNRYIVSKSITF</sequence>
<organism evidence="1 2">
    <name type="scientific">Maribellus comscasis</name>
    <dbReference type="NCBI Taxonomy" id="2681766"/>
    <lineage>
        <taxon>Bacteria</taxon>
        <taxon>Pseudomonadati</taxon>
        <taxon>Bacteroidota</taxon>
        <taxon>Bacteroidia</taxon>
        <taxon>Marinilabiliales</taxon>
        <taxon>Prolixibacteraceae</taxon>
        <taxon>Maribellus</taxon>
    </lineage>
</organism>
<dbReference type="SUPFAM" id="SSF82185">
    <property type="entry name" value="Histone H3 K4-specific methyltransferase SET7/9 N-terminal domain"/>
    <property type="match status" value="1"/>
</dbReference>
<reference evidence="1 2" key="1">
    <citation type="submission" date="2019-11" db="EMBL/GenBank/DDBJ databases">
        <authorList>
            <person name="Zheng R.K."/>
            <person name="Sun C.M."/>
        </authorList>
    </citation>
    <scope>NUCLEOTIDE SEQUENCE [LARGE SCALE GENOMIC DNA]</scope>
    <source>
        <strain evidence="1 2">WC007</strain>
    </source>
</reference>
<accession>A0A6I6JQS0</accession>
<dbReference type="InterPro" id="IPR011652">
    <property type="entry name" value="MORN_2"/>
</dbReference>
<dbReference type="RefSeq" id="WP_158862840.1">
    <property type="nucleotide sequence ID" value="NZ_CP046401.1"/>
</dbReference>
<dbReference type="KEGG" id="mcos:GM418_02565"/>